<dbReference type="Pfam" id="PF21082">
    <property type="entry name" value="MS_channel_3rd"/>
    <property type="match status" value="1"/>
</dbReference>
<dbReference type="Gene3D" id="1.10.287.1260">
    <property type="match status" value="1"/>
</dbReference>
<accession>A0A292YHX2</accession>
<evidence type="ECO:0000259" key="8">
    <source>
        <dbReference type="Pfam" id="PF00924"/>
    </source>
</evidence>
<dbReference type="InterPro" id="IPR010920">
    <property type="entry name" value="LSM_dom_sf"/>
</dbReference>
<organism evidence="11 12">
    <name type="scientific">Lebetimonas natsushimae</name>
    <dbReference type="NCBI Taxonomy" id="1936991"/>
    <lineage>
        <taxon>Bacteria</taxon>
        <taxon>Pseudomonadati</taxon>
        <taxon>Campylobacterota</taxon>
        <taxon>Epsilonproteobacteria</taxon>
        <taxon>Nautiliales</taxon>
        <taxon>Nautiliaceae</taxon>
        <taxon>Lebetimonas</taxon>
    </lineage>
</organism>
<dbReference type="SUPFAM" id="SSF82689">
    <property type="entry name" value="Mechanosensitive channel protein MscS (YggB), C-terminal domain"/>
    <property type="match status" value="1"/>
</dbReference>
<dbReference type="InterPro" id="IPR045042">
    <property type="entry name" value="YnaI-like"/>
</dbReference>
<gene>
    <name evidence="11" type="ORF">LNAT_P1529</name>
</gene>
<reference evidence="11 12" key="1">
    <citation type="journal article" date="2017" name="Syst. Appl. Microbiol.">
        <title>Lebetimonas natsushimae sp. nov., a novel strictly anaerobic, moderately thermophilic chemoautotroph isolated from a deep-sea hydrothermal vent polychaete nest in the Mid-Okinawa Trough.</title>
        <authorList>
            <person name="Nagata R."/>
            <person name="Takaki Y."/>
            <person name="Tame A."/>
            <person name="Nunoura T."/>
            <person name="Muto H."/>
            <person name="Mino S."/>
            <person name="Sawayama S."/>
            <person name="Takai K."/>
            <person name="Nakagawa S."/>
        </authorList>
    </citation>
    <scope>NUCLEOTIDE SEQUENCE [LARGE SCALE GENOMIC DNA]</scope>
    <source>
        <strain evidence="11 12">HS1857</strain>
    </source>
</reference>
<keyword evidence="3" id="KW-1003">Cell membrane</keyword>
<evidence type="ECO:0000256" key="1">
    <source>
        <dbReference type="ARBA" id="ARBA00004651"/>
    </source>
</evidence>
<dbReference type="InterPro" id="IPR023408">
    <property type="entry name" value="MscS_beta-dom_sf"/>
</dbReference>
<protein>
    <submittedName>
        <fullName evidence="11">MscS family membrane protein</fullName>
    </submittedName>
</protein>
<dbReference type="InterPro" id="IPR006685">
    <property type="entry name" value="MscS_channel_2nd"/>
</dbReference>
<dbReference type="InterPro" id="IPR049142">
    <property type="entry name" value="MS_channel_1st"/>
</dbReference>
<dbReference type="Gene3D" id="2.30.30.60">
    <property type="match status" value="1"/>
</dbReference>
<dbReference type="EMBL" id="BDME01000006">
    <property type="protein sequence ID" value="GAX88234.1"/>
    <property type="molecule type" value="Genomic_DNA"/>
</dbReference>
<dbReference type="GO" id="GO:0008381">
    <property type="term" value="F:mechanosensitive monoatomic ion channel activity"/>
    <property type="evidence" value="ECO:0007669"/>
    <property type="project" value="UniProtKB-ARBA"/>
</dbReference>
<comment type="caution">
    <text evidence="11">The sequence shown here is derived from an EMBL/GenBank/DDBJ whole genome shotgun (WGS) entry which is preliminary data.</text>
</comment>
<dbReference type="Gene3D" id="3.30.70.100">
    <property type="match status" value="1"/>
</dbReference>
<keyword evidence="5 7" id="KW-1133">Transmembrane helix</keyword>
<dbReference type="Pfam" id="PF00924">
    <property type="entry name" value="MS_channel_2nd"/>
    <property type="match status" value="1"/>
</dbReference>
<dbReference type="SUPFAM" id="SSF82861">
    <property type="entry name" value="Mechanosensitive channel protein MscS (YggB), transmembrane region"/>
    <property type="match status" value="1"/>
</dbReference>
<dbReference type="SUPFAM" id="SSF50182">
    <property type="entry name" value="Sm-like ribonucleoproteins"/>
    <property type="match status" value="1"/>
</dbReference>
<feature type="transmembrane region" description="Helical" evidence="7">
    <location>
        <begin position="52"/>
        <end position="69"/>
    </location>
</feature>
<evidence type="ECO:0000259" key="9">
    <source>
        <dbReference type="Pfam" id="PF21082"/>
    </source>
</evidence>
<proteinExistence type="inferred from homology"/>
<dbReference type="Pfam" id="PF21088">
    <property type="entry name" value="MS_channel_1st"/>
    <property type="match status" value="1"/>
</dbReference>
<name>A0A292YHX2_9BACT</name>
<dbReference type="AlphaFoldDB" id="A0A292YHX2"/>
<evidence type="ECO:0000256" key="4">
    <source>
        <dbReference type="ARBA" id="ARBA00022692"/>
    </source>
</evidence>
<evidence type="ECO:0000256" key="7">
    <source>
        <dbReference type="SAM" id="Phobius"/>
    </source>
</evidence>
<keyword evidence="6 7" id="KW-0472">Membrane</keyword>
<feature type="transmembrane region" description="Helical" evidence="7">
    <location>
        <begin position="81"/>
        <end position="104"/>
    </location>
</feature>
<dbReference type="InterPro" id="IPR011014">
    <property type="entry name" value="MscS_channel_TM-2"/>
</dbReference>
<dbReference type="PANTHER" id="PTHR43634">
    <property type="entry name" value="OW CONDUCTANCE MECHANOSENSITIVE CHANNEL"/>
    <property type="match status" value="1"/>
</dbReference>
<dbReference type="PANTHER" id="PTHR43634:SF2">
    <property type="entry name" value="LOW CONDUCTANCE MECHANOSENSITIVE CHANNEL YNAI"/>
    <property type="match status" value="1"/>
</dbReference>
<dbReference type="Proteomes" id="UP000217944">
    <property type="component" value="Unassembled WGS sequence"/>
</dbReference>
<dbReference type="GO" id="GO:0005886">
    <property type="term" value="C:plasma membrane"/>
    <property type="evidence" value="ECO:0007669"/>
    <property type="project" value="UniProtKB-SubCell"/>
</dbReference>
<feature type="domain" description="Mechanosensitive ion channel MscS" evidence="8">
    <location>
        <begin position="165"/>
        <end position="231"/>
    </location>
</feature>
<feature type="domain" description="Mechanosensitive ion channel transmembrane helices 2/3" evidence="10">
    <location>
        <begin position="124"/>
        <end position="163"/>
    </location>
</feature>
<comment type="subcellular location">
    <subcellularLocation>
        <location evidence="1">Cell membrane</location>
        <topology evidence="1">Multi-pass membrane protein</topology>
    </subcellularLocation>
</comment>
<evidence type="ECO:0000256" key="3">
    <source>
        <dbReference type="ARBA" id="ARBA00022475"/>
    </source>
</evidence>
<evidence type="ECO:0000256" key="2">
    <source>
        <dbReference type="ARBA" id="ARBA00008017"/>
    </source>
</evidence>
<dbReference type="InterPro" id="IPR011066">
    <property type="entry name" value="MscS_channel_C_sf"/>
</dbReference>
<keyword evidence="12" id="KW-1185">Reference proteome</keyword>
<evidence type="ECO:0000256" key="6">
    <source>
        <dbReference type="ARBA" id="ARBA00023136"/>
    </source>
</evidence>
<keyword evidence="4 7" id="KW-0812">Transmembrane</keyword>
<evidence type="ECO:0000256" key="5">
    <source>
        <dbReference type="ARBA" id="ARBA00022989"/>
    </source>
</evidence>
<dbReference type="InterPro" id="IPR049278">
    <property type="entry name" value="MS_channel_C"/>
</dbReference>
<comment type="similarity">
    <text evidence="2">Belongs to the MscS (TC 1.A.23) family.</text>
</comment>
<feature type="transmembrane region" description="Helical" evidence="7">
    <location>
        <begin position="12"/>
        <end position="32"/>
    </location>
</feature>
<evidence type="ECO:0000313" key="11">
    <source>
        <dbReference type="EMBL" id="GAX88234.1"/>
    </source>
</evidence>
<feature type="transmembrane region" description="Helical" evidence="7">
    <location>
        <begin position="116"/>
        <end position="138"/>
    </location>
</feature>
<feature type="domain" description="Mechanosensitive ion channel MscS C-terminal" evidence="9">
    <location>
        <begin position="239"/>
        <end position="349"/>
    </location>
</feature>
<evidence type="ECO:0000259" key="10">
    <source>
        <dbReference type="Pfam" id="PF21088"/>
    </source>
</evidence>
<sequence length="370" mass="43781">MQGEGMKDIYFLVAFVLFNILAIYSVKFLKFFIFKHRKNIFFRLFYSRIKKIGIPLLLLIDGNFIIYFINNEKQKEFYFYFNILVLGWLFYEIIKYIIYVIIALKLSHKDKIRKEVFNLAIHFTKLFIVLIIFISILSHLGVNFTAIITSLGIGGAIIGLAAKSTLENFFDSIRIISEDAFHQGDWIETKDFEGMVADVGFTSTQVRTFDNALITVPNTLLANSWIKNYSRRVIGRRIKFHLKIKYTTNTPEINRVIQEIRKMLEKHPGIVTDKKIENRFKKTIFKNALFSIEDKYGIRKTLLVYLDEFDEYSMNILVYAYSISVDWEEWLRVKQDVYMKILKIIENSKLELAYPTEEIYINRGKELWKN</sequence>
<evidence type="ECO:0000313" key="12">
    <source>
        <dbReference type="Proteomes" id="UP000217944"/>
    </source>
</evidence>